<evidence type="ECO:0000313" key="1">
    <source>
        <dbReference type="WBParaSite" id="MCU_014128-RA"/>
    </source>
</evidence>
<dbReference type="AlphaFoldDB" id="A0A5K3G1A6"/>
<name>A0A5K3G1A6_MESCO</name>
<reference evidence="1" key="1">
    <citation type="submission" date="2019-11" db="UniProtKB">
        <authorList>
            <consortium name="WormBaseParasite"/>
        </authorList>
    </citation>
    <scope>IDENTIFICATION</scope>
</reference>
<protein>
    <submittedName>
        <fullName evidence="1">Polyprotein</fullName>
    </submittedName>
</protein>
<accession>A0A5K3G1A6</accession>
<sequence length="168" mass="19531">QTCWTTWPQPILRPSAFQWHARKISSQPEKDTAEEQYIMSGVARIVDSDGRHLTCGSGLWQRMRPNNANRNSALSFLWSTKAGTLKCQLKLSRQFIRCPVHWFHRHCPIFGLAHRKSLWKVALLQVNRSKVHRVLFAWTTILSDVGYQVVTNWICYQSLTARRTKPEA</sequence>
<organism evidence="1">
    <name type="scientific">Mesocestoides corti</name>
    <name type="common">Flatworm</name>
    <dbReference type="NCBI Taxonomy" id="53468"/>
    <lineage>
        <taxon>Eukaryota</taxon>
        <taxon>Metazoa</taxon>
        <taxon>Spiralia</taxon>
        <taxon>Lophotrochozoa</taxon>
        <taxon>Platyhelminthes</taxon>
        <taxon>Cestoda</taxon>
        <taxon>Eucestoda</taxon>
        <taxon>Cyclophyllidea</taxon>
        <taxon>Mesocestoididae</taxon>
        <taxon>Mesocestoides</taxon>
    </lineage>
</organism>
<proteinExistence type="predicted"/>
<dbReference type="WBParaSite" id="MCU_014128-RA">
    <property type="protein sequence ID" value="MCU_014128-RA"/>
    <property type="gene ID" value="MCU_014128"/>
</dbReference>